<dbReference type="InterPro" id="IPR036265">
    <property type="entry name" value="HIT-like_sf"/>
</dbReference>
<dbReference type="GO" id="GO:0003697">
    <property type="term" value="F:single-stranded DNA binding"/>
    <property type="evidence" value="ECO:0007669"/>
    <property type="project" value="TreeGrafter"/>
</dbReference>
<comment type="caution">
    <text evidence="3">The sequence shown here is derived from an EMBL/GenBank/DDBJ whole genome shotgun (WGS) entry which is preliminary data.</text>
</comment>
<dbReference type="InterPro" id="IPR032566">
    <property type="entry name" value="Znf-C2HE"/>
</dbReference>
<dbReference type="Gene3D" id="3.30.428.10">
    <property type="entry name" value="HIT-like"/>
    <property type="match status" value="1"/>
</dbReference>
<keyword evidence="4" id="KW-1185">Reference proteome</keyword>
<organism evidence="3 4">
    <name type="scientific">Leucosporidium creatinivorum</name>
    <dbReference type="NCBI Taxonomy" id="106004"/>
    <lineage>
        <taxon>Eukaryota</taxon>
        <taxon>Fungi</taxon>
        <taxon>Dikarya</taxon>
        <taxon>Basidiomycota</taxon>
        <taxon>Pucciniomycotina</taxon>
        <taxon>Microbotryomycetes</taxon>
        <taxon>Leucosporidiales</taxon>
        <taxon>Leucosporidium</taxon>
    </lineage>
</organism>
<reference evidence="3 4" key="1">
    <citation type="submission" date="2016-07" db="EMBL/GenBank/DDBJ databases">
        <title>Pervasive Adenine N6-methylation of Active Genes in Fungi.</title>
        <authorList>
            <consortium name="DOE Joint Genome Institute"/>
            <person name="Mondo S.J."/>
            <person name="Dannebaum R.O."/>
            <person name="Kuo R.C."/>
            <person name="Labutti K."/>
            <person name="Haridas S."/>
            <person name="Kuo A."/>
            <person name="Salamov A."/>
            <person name="Ahrendt S.R."/>
            <person name="Lipzen A."/>
            <person name="Sullivan W."/>
            <person name="Andreopoulos W.B."/>
            <person name="Clum A."/>
            <person name="Lindquist E."/>
            <person name="Daum C."/>
            <person name="Ramamoorthy G.K."/>
            <person name="Gryganskyi A."/>
            <person name="Culley D."/>
            <person name="Magnuson J.K."/>
            <person name="James T.Y."/>
            <person name="O'Malley M.A."/>
            <person name="Stajich J.E."/>
            <person name="Spatafora J.W."/>
            <person name="Visel A."/>
            <person name="Grigoriev I.V."/>
        </authorList>
    </citation>
    <scope>NUCLEOTIDE SEQUENCE [LARGE SCALE GENOMIC DNA]</scope>
    <source>
        <strain evidence="3 4">62-1032</strain>
    </source>
</reference>
<dbReference type="Pfam" id="PF11969">
    <property type="entry name" value="DcpS_C"/>
    <property type="match status" value="1"/>
</dbReference>
<dbReference type="GO" id="GO:0003725">
    <property type="term" value="F:double-stranded RNA binding"/>
    <property type="evidence" value="ECO:0007669"/>
    <property type="project" value="TreeGrafter"/>
</dbReference>
<evidence type="ECO:0000256" key="1">
    <source>
        <dbReference type="SAM" id="MobiDB-lite"/>
    </source>
</evidence>
<name>A0A1Y2G352_9BASI</name>
<dbReference type="GO" id="GO:0005634">
    <property type="term" value="C:nucleus"/>
    <property type="evidence" value="ECO:0007669"/>
    <property type="project" value="TreeGrafter"/>
</dbReference>
<dbReference type="SUPFAM" id="SSF54197">
    <property type="entry name" value="HIT-like"/>
    <property type="match status" value="1"/>
</dbReference>
<protein>
    <recommendedName>
        <fullName evidence="2">Aprataxin C2HE/C2H2/C2HC zinc finger domain-containing protein</fullName>
    </recommendedName>
</protein>
<dbReference type="GO" id="GO:0033699">
    <property type="term" value="F:DNA 5'-adenosine monophosphate hydrolase activity"/>
    <property type="evidence" value="ECO:0007669"/>
    <property type="project" value="TreeGrafter"/>
</dbReference>
<feature type="region of interest" description="Disordered" evidence="1">
    <location>
        <begin position="222"/>
        <end position="242"/>
    </location>
</feature>
<accession>A0A1Y2G352</accession>
<dbReference type="GO" id="GO:1990165">
    <property type="term" value="F:single-strand break-containing DNA binding"/>
    <property type="evidence" value="ECO:0007669"/>
    <property type="project" value="TreeGrafter"/>
</dbReference>
<evidence type="ECO:0000313" key="4">
    <source>
        <dbReference type="Proteomes" id="UP000193467"/>
    </source>
</evidence>
<dbReference type="InParanoid" id="A0A1Y2G352"/>
<dbReference type="GO" id="GO:0000012">
    <property type="term" value="P:single strand break repair"/>
    <property type="evidence" value="ECO:0007669"/>
    <property type="project" value="TreeGrafter"/>
</dbReference>
<dbReference type="EMBL" id="MCGR01000006">
    <property type="protein sequence ID" value="ORY89390.1"/>
    <property type="molecule type" value="Genomic_DNA"/>
</dbReference>
<dbReference type="Pfam" id="PF16278">
    <property type="entry name" value="zf-C2HE"/>
    <property type="match status" value="1"/>
</dbReference>
<dbReference type="GO" id="GO:0030983">
    <property type="term" value="F:mismatched DNA binding"/>
    <property type="evidence" value="ECO:0007669"/>
    <property type="project" value="TreeGrafter"/>
</dbReference>
<dbReference type="STRING" id="106004.A0A1Y2G352"/>
<dbReference type="AlphaFoldDB" id="A0A1Y2G352"/>
<feature type="compositionally biased region" description="Basic and acidic residues" evidence="1">
    <location>
        <begin position="225"/>
        <end position="242"/>
    </location>
</feature>
<feature type="domain" description="Aprataxin C2HE/C2H2/C2HC zinc finger" evidence="2">
    <location>
        <begin position="154"/>
        <end position="212"/>
    </location>
</feature>
<dbReference type="OrthoDB" id="2538372at2759"/>
<dbReference type="Proteomes" id="UP000193467">
    <property type="component" value="Unassembled WGS sequence"/>
</dbReference>
<dbReference type="PANTHER" id="PTHR12486">
    <property type="entry name" value="APRATAXIN-RELATED"/>
    <property type="match status" value="1"/>
</dbReference>
<evidence type="ECO:0000259" key="2">
    <source>
        <dbReference type="Pfam" id="PF16278"/>
    </source>
</evidence>
<evidence type="ECO:0000313" key="3">
    <source>
        <dbReference type="EMBL" id="ORY89390.1"/>
    </source>
</evidence>
<gene>
    <name evidence="3" type="ORF">BCR35DRAFT_317308</name>
</gene>
<dbReference type="FunCoup" id="A0A1Y2G352">
    <property type="interactions" value="381"/>
</dbReference>
<proteinExistence type="predicted"/>
<dbReference type="PANTHER" id="PTHR12486:SF4">
    <property type="entry name" value="APRATAXIN"/>
    <property type="match status" value="1"/>
</dbReference>
<sequence>MSGQGWNTVLETHARRKNPEKELASNVLLKADRNVITIWDGFEKARFHFLVIPRDPFTLASGEKLPSSDLVNLVALRKSDHAVEVLKALKKQADEVKAMIEDEMMKKDGWVWPIKMGFHAVESMRHVHMHVISSDMISDRLKNKKHYNSFHPTLGLFLHYDDVLEQCELGQNDFPPKSHFESLEKEALVSFYTDEEFKTIPKLKEHLVAQFERRAKAAKAKLKQKREAEEARETVKKLKSDE</sequence>